<evidence type="ECO:0000256" key="1">
    <source>
        <dbReference type="ARBA" id="ARBA00004170"/>
    </source>
</evidence>
<evidence type="ECO:0000256" key="6">
    <source>
        <dbReference type="SAM" id="MobiDB-lite"/>
    </source>
</evidence>
<feature type="compositionally biased region" description="Basic residues" evidence="6">
    <location>
        <begin position="1103"/>
        <end position="1113"/>
    </location>
</feature>
<evidence type="ECO:0008006" key="9">
    <source>
        <dbReference type="Google" id="ProtNLM"/>
    </source>
</evidence>
<evidence type="ECO:0000313" key="7">
    <source>
        <dbReference type="EMBL" id="RKP03718.1"/>
    </source>
</evidence>
<sequence length="1682" mass="172798">MTASYAPSAAGAASALPPAITAALALHRTHLHRALQHHRLMDALKHTAAMVGELRVAAGSGHAHPASAAGGASGLAASGNPSQITGGGAAAGQSAAAAAAGQGPSTAAGGLGPTAYYELWMAVTAALADVAEFVYDGVTAVSSAAARDADTDAGRDGGADGAAAVLASPSGTVPPLHELYELVQYAGSLLPRLYLMVTVGSVAMRAASDAAADAGDDLAASLSSAAPSAAASALAPITRLGRKEVMRDMLDMVRGVQHPLRGLFLRYYLVTVTKGHLPTRSTAATKRAPAGAVASSGKPWPEQDGAGNAVVAADHDERELTQAEIDAEHATDDGSLHDTLTFLLTNFIEMNKLWVRHQHAGPWRERAARHRERKELRLLVGVNLVRLSELIVNSDPSAASPASRVPTAPSDGASAPGSPTASEGSKAPSTTPLSPPPPQDGLTLDLYASSVLPLLLHEIVGCRDVLAQTYLLDGVVNVFPDAFHLGTLRPLVRGLAAVLAQYTQSSSSSSSSSSINGHHAVAPAPPGASGSHAAPGASEAIKGLRDVLVALIDRLIGYAERERERRDGSPPLSAGGTTGAVGGLAPSSASRAGGAWWARSMTPLPSALDADAQAEAEAEEDAQSPIPLRVLRVFWDEMVALMMGTAAASSSLSSSSSPSAAAAAAAANDPAGLAEPWSAETQPIYRPQFPLADTLMLLARILKLNMTCFPHHVALMDRVLGFARVCVMRRLHPPAPVATRDSTSDTMFQHHDEGHAGAPPSATVAASAQPPPRLDRDAIQSLYGLLTVPLETYGRDVLATLLRFPSSRVTMAQRARVDADADAPGADPAAAGRHAATAFYGGNYTGLLVLQPPATRRAIALRITESLLGALSPAAAASASAHGLNRQRSMPSAPAVAVDEPAAVHLLLGELLAPLIRAQPPRLAAASRRAAAASEPDGDDSGDDSGDGDLDPETVLDEAHALSRVILLIHSTRDTPAPPAAGDDDPDTSDGLGGIQSRGATGSVHAAHSPPASAPTPAAPAAATAVSVTSPPPPPADDPYSALAAEMDMDFQGGWGSEPAAAAAPPGATPAVPATAVGTTAAAPAAAVGPPVADVKAAEAGRRRAQRRRRRRLRPRRMTARQRLVHDIRLLHIAYTYLTGQPGETEADGLGGSGVALAHGPTRRYPLDALLAPLVTRTLELIYRLQSHRWALPPPDAPVTAAGEPVTNNDSFVRHQTESLFRFAHRVVSTLAESARGDAELATDGFEGYGFDVEAAAVDFWAPSASTRSTTAAMGGGGSGGGGGVDATVAPAEAALRLFLQCALAAATCGFEEATYAFLVEAYVLYEERIGSDSRTQVSALQLIVGTLIGVSGMQRCEVLGADGASAAAVRAMAEKSWSVLGPENRETLVAKAALHATRLLKRADQSRAIALVSHLFWETPVARTIAPGAAAGAIAGTDDAAAASILLTNPQPYHHARRTLECLQKANHVASSGSVLNSALQSALQIEILERYLYFFDSGVETVTLDHINAVLASVARSVARMVREQHQHQHAAGAPSPAPGLAAAASDGFAQSAVSFTDLPEDPSTPAATAARGAASGSHGAAAPPQRYHQACAAVLTHFRNVLAYITMRQREEAAQIAQLQAGAGAAGAEALLGGFRGAAGLDAERGVPAGRWVAIVTPTGEEDAEAEAPRPHWGYASPF</sequence>
<feature type="region of interest" description="Disordered" evidence="6">
    <location>
        <begin position="970"/>
        <end position="1041"/>
    </location>
</feature>
<dbReference type="Proteomes" id="UP000274922">
    <property type="component" value="Unassembled WGS sequence"/>
</dbReference>
<dbReference type="PANTHER" id="PTHR11099">
    <property type="entry name" value="VACUOLAR SORTING PROTEIN 35"/>
    <property type="match status" value="1"/>
</dbReference>
<feature type="compositionally biased region" description="Acidic residues" evidence="6">
    <location>
        <begin position="936"/>
        <end position="953"/>
    </location>
</feature>
<feature type="compositionally biased region" description="Low complexity" evidence="6">
    <location>
        <begin position="1019"/>
        <end position="1029"/>
    </location>
</feature>
<evidence type="ECO:0000256" key="5">
    <source>
        <dbReference type="ARBA" id="ARBA00023136"/>
    </source>
</evidence>
<dbReference type="InterPro" id="IPR042491">
    <property type="entry name" value="Vps35_C"/>
</dbReference>
<feature type="region of interest" description="Disordered" evidence="6">
    <location>
        <begin position="562"/>
        <end position="587"/>
    </location>
</feature>
<dbReference type="GO" id="GO:0006886">
    <property type="term" value="P:intracellular protein transport"/>
    <property type="evidence" value="ECO:0007669"/>
    <property type="project" value="TreeGrafter"/>
</dbReference>
<dbReference type="EMBL" id="ML014119">
    <property type="protein sequence ID" value="RKP03718.1"/>
    <property type="molecule type" value="Genomic_DNA"/>
</dbReference>
<feature type="region of interest" description="Disordered" evidence="6">
    <location>
        <begin position="1094"/>
        <end position="1113"/>
    </location>
</feature>
<feature type="region of interest" description="Disordered" evidence="6">
    <location>
        <begin position="1524"/>
        <end position="1545"/>
    </location>
</feature>
<organism evidence="7 8">
    <name type="scientific">Caulochytrium protostelioides</name>
    <dbReference type="NCBI Taxonomy" id="1555241"/>
    <lineage>
        <taxon>Eukaryota</taxon>
        <taxon>Fungi</taxon>
        <taxon>Fungi incertae sedis</taxon>
        <taxon>Chytridiomycota</taxon>
        <taxon>Chytridiomycota incertae sedis</taxon>
        <taxon>Chytridiomycetes</taxon>
        <taxon>Caulochytriales</taxon>
        <taxon>Caulochytriaceae</taxon>
        <taxon>Caulochytrium</taxon>
    </lineage>
</organism>
<keyword evidence="5" id="KW-0472">Membrane</keyword>
<dbReference type="OrthoDB" id="10258141at2759"/>
<comment type="similarity">
    <text evidence="2">Belongs to the VPS35 family.</text>
</comment>
<dbReference type="GO" id="GO:0005829">
    <property type="term" value="C:cytosol"/>
    <property type="evidence" value="ECO:0007669"/>
    <property type="project" value="GOC"/>
</dbReference>
<dbReference type="STRING" id="1555241.A0A4P9XE01"/>
<evidence type="ECO:0000256" key="3">
    <source>
        <dbReference type="ARBA" id="ARBA00022448"/>
    </source>
</evidence>
<keyword evidence="3" id="KW-0813">Transport</keyword>
<evidence type="ECO:0000256" key="2">
    <source>
        <dbReference type="ARBA" id="ARBA00006536"/>
    </source>
</evidence>
<feature type="region of interest" description="Disordered" evidence="6">
    <location>
        <begin position="747"/>
        <end position="771"/>
    </location>
</feature>
<feature type="region of interest" description="Disordered" evidence="6">
    <location>
        <begin position="927"/>
        <end position="953"/>
    </location>
</feature>
<feature type="region of interest" description="Disordered" evidence="6">
    <location>
        <begin position="1558"/>
        <end position="1585"/>
    </location>
</feature>
<dbReference type="GO" id="GO:0030906">
    <property type="term" value="C:retromer, cargo-selective complex"/>
    <property type="evidence" value="ECO:0007669"/>
    <property type="project" value="InterPro"/>
</dbReference>
<feature type="compositionally biased region" description="Low complexity" evidence="6">
    <location>
        <begin position="1532"/>
        <end position="1545"/>
    </location>
</feature>
<accession>A0A4P9XE01</accession>
<name>A0A4P9XE01_9FUNG</name>
<dbReference type="GO" id="GO:0005770">
    <property type="term" value="C:late endosome"/>
    <property type="evidence" value="ECO:0007669"/>
    <property type="project" value="TreeGrafter"/>
</dbReference>
<gene>
    <name evidence="7" type="ORF">CXG81DRAFT_23691</name>
</gene>
<feature type="region of interest" description="Disordered" evidence="6">
    <location>
        <begin position="396"/>
        <end position="440"/>
    </location>
</feature>
<feature type="compositionally biased region" description="Low complexity" evidence="6">
    <location>
        <begin position="1566"/>
        <end position="1585"/>
    </location>
</feature>
<keyword evidence="4" id="KW-0653">Protein transport</keyword>
<protein>
    <recommendedName>
        <fullName evidence="9">Vacuolar protein sorting-associated protein 35</fullName>
    </recommendedName>
</protein>
<dbReference type="Gene3D" id="1.25.40.660">
    <property type="entry name" value="Vacuolar protein sorting-associated protein 35, helical subcomplex Vps35-C"/>
    <property type="match status" value="1"/>
</dbReference>
<feature type="region of interest" description="Disordered" evidence="6">
    <location>
        <begin position="281"/>
        <end position="303"/>
    </location>
</feature>
<evidence type="ECO:0000313" key="8">
    <source>
        <dbReference type="Proteomes" id="UP000274922"/>
    </source>
</evidence>
<dbReference type="GO" id="GO:0042147">
    <property type="term" value="P:retrograde transport, endosome to Golgi"/>
    <property type="evidence" value="ECO:0007669"/>
    <property type="project" value="InterPro"/>
</dbReference>
<dbReference type="InterPro" id="IPR005378">
    <property type="entry name" value="Vps35"/>
</dbReference>
<reference evidence="8" key="1">
    <citation type="journal article" date="2018" name="Nat. Microbiol.">
        <title>Leveraging single-cell genomics to expand the fungal tree of life.</title>
        <authorList>
            <person name="Ahrendt S.R."/>
            <person name="Quandt C.A."/>
            <person name="Ciobanu D."/>
            <person name="Clum A."/>
            <person name="Salamov A."/>
            <person name="Andreopoulos B."/>
            <person name="Cheng J.F."/>
            <person name="Woyke T."/>
            <person name="Pelin A."/>
            <person name="Henrissat B."/>
            <person name="Reynolds N.K."/>
            <person name="Benny G.L."/>
            <person name="Smith M.E."/>
            <person name="James T.Y."/>
            <person name="Grigoriev I.V."/>
        </authorList>
    </citation>
    <scope>NUCLEOTIDE SEQUENCE [LARGE SCALE GENOMIC DNA]</scope>
    <source>
        <strain evidence="8">ATCC 52028</strain>
    </source>
</reference>
<keyword evidence="8" id="KW-1185">Reference proteome</keyword>
<evidence type="ECO:0000256" key="4">
    <source>
        <dbReference type="ARBA" id="ARBA00022927"/>
    </source>
</evidence>
<proteinExistence type="inferred from homology"/>
<dbReference type="PANTHER" id="PTHR11099:SF0">
    <property type="entry name" value="VACUOLAR PROTEIN SORTING-ASSOCIATED PROTEIN 35"/>
    <property type="match status" value="1"/>
</dbReference>
<comment type="subcellular location">
    <subcellularLocation>
        <location evidence="1">Membrane</location>
        <topology evidence="1">Peripheral membrane protein</topology>
    </subcellularLocation>
</comment>
<dbReference type="Pfam" id="PF03635">
    <property type="entry name" value="Vps35"/>
    <property type="match status" value="4"/>
</dbReference>
<feature type="region of interest" description="Disordered" evidence="6">
    <location>
        <begin position="507"/>
        <end position="536"/>
    </location>
</feature>